<dbReference type="RefSeq" id="WP_187319104.1">
    <property type="nucleotide sequence ID" value="NZ_JACSCY010000004.1"/>
</dbReference>
<dbReference type="InterPro" id="IPR003018">
    <property type="entry name" value="GAF"/>
</dbReference>
<dbReference type="EMBL" id="JACSCY010000004">
    <property type="protein sequence ID" value="MBC6610826.1"/>
    <property type="molecule type" value="Genomic_DNA"/>
</dbReference>
<comment type="caution">
    <text evidence="2">The sequence shown here is derived from an EMBL/GenBank/DDBJ whole genome shotgun (WGS) entry which is preliminary data.</text>
</comment>
<accession>A0ABR7MIE4</accession>
<organism evidence="2 3">
    <name type="scientific">Hymenobacter citatus</name>
    <dbReference type="NCBI Taxonomy" id="2763506"/>
    <lineage>
        <taxon>Bacteria</taxon>
        <taxon>Pseudomonadati</taxon>
        <taxon>Bacteroidota</taxon>
        <taxon>Cytophagia</taxon>
        <taxon>Cytophagales</taxon>
        <taxon>Hymenobacteraceae</taxon>
        <taxon>Hymenobacter</taxon>
    </lineage>
</organism>
<dbReference type="SUPFAM" id="SSF55781">
    <property type="entry name" value="GAF domain-like"/>
    <property type="match status" value="1"/>
</dbReference>
<reference evidence="2 3" key="1">
    <citation type="submission" date="2020-08" db="EMBL/GenBank/DDBJ databases">
        <title>Hymenobacter sp.</title>
        <authorList>
            <person name="Kim M.K."/>
        </authorList>
    </citation>
    <scope>NUCLEOTIDE SEQUENCE [LARGE SCALE GENOMIC DNA]</scope>
    <source>
        <strain evidence="2 3">BT507</strain>
    </source>
</reference>
<evidence type="ECO:0000313" key="3">
    <source>
        <dbReference type="Proteomes" id="UP000622017"/>
    </source>
</evidence>
<dbReference type="InterPro" id="IPR029016">
    <property type="entry name" value="GAF-like_dom_sf"/>
</dbReference>
<name>A0ABR7MIE4_9BACT</name>
<dbReference type="PANTHER" id="PTHR43102:SF2">
    <property type="entry name" value="GAF DOMAIN-CONTAINING PROTEIN"/>
    <property type="match status" value="1"/>
</dbReference>
<dbReference type="Pfam" id="PF01590">
    <property type="entry name" value="GAF"/>
    <property type="match status" value="1"/>
</dbReference>
<protein>
    <recommendedName>
        <fullName evidence="1">GAF domain-containing protein</fullName>
    </recommendedName>
</protein>
<evidence type="ECO:0000313" key="2">
    <source>
        <dbReference type="EMBL" id="MBC6610826.1"/>
    </source>
</evidence>
<sequence>MMVLPDSLIPSNEEDRLQALAPFRALHVLPDVVFDAFVELVALLFDAPVAMLSFVDADTVWMKALYGLSEPRRVPRDQSLCSVTILRETTTVIQNLNEVGLPTPIADLLNEMLHLRFYVGHPLQTPEGYNIGVLGIAGREVRLFDEAQQQRLRDLASLAMQLLQLRLALLHNGENPAPVWTFFYDELMQCIVQLEPGSLDAASRLQTIDQIVTLLQSYLNRATVIQP</sequence>
<dbReference type="PANTHER" id="PTHR43102">
    <property type="entry name" value="SLR1143 PROTEIN"/>
    <property type="match status" value="1"/>
</dbReference>
<keyword evidence="3" id="KW-1185">Reference proteome</keyword>
<feature type="domain" description="GAF" evidence="1">
    <location>
        <begin position="31"/>
        <end position="161"/>
    </location>
</feature>
<dbReference type="Proteomes" id="UP000622017">
    <property type="component" value="Unassembled WGS sequence"/>
</dbReference>
<proteinExistence type="predicted"/>
<dbReference type="Gene3D" id="3.30.450.40">
    <property type="match status" value="1"/>
</dbReference>
<gene>
    <name evidence="2" type="ORF">H8B15_07820</name>
</gene>
<evidence type="ECO:0000259" key="1">
    <source>
        <dbReference type="Pfam" id="PF01590"/>
    </source>
</evidence>